<accession>A0ABQ6FB40</accession>
<dbReference type="RefSeq" id="WP_284187493.1">
    <property type="nucleotide sequence ID" value="NZ_BSPX01000019.1"/>
</dbReference>
<proteinExistence type="predicted"/>
<dbReference type="SUPFAM" id="SSF55874">
    <property type="entry name" value="ATPase domain of HSP90 chaperone/DNA topoisomerase II/histidine kinase"/>
    <property type="match status" value="1"/>
</dbReference>
<name>A0ABQ6FB40_9RHOO</name>
<keyword evidence="2" id="KW-1185">Reference proteome</keyword>
<dbReference type="EMBL" id="BSPX01000019">
    <property type="protein sequence ID" value="GLT22121.1"/>
    <property type="molecule type" value="Genomic_DNA"/>
</dbReference>
<sequence>MSNIHIKRAVSNIREKTSIYTPIVEAIVNSIQAIKSKEEANGLVTVTLKRNGQLELDGTQSGDRRIEEIQVRDNGIGFNEVNRESFDTLYSDLKINEGGKGFGRLTYLKYFDHVWINSVFQKKDGTYWTFDFKMGDEKHFITNEASLPAKTGQTGSVTRLGGLKKKSAINQSAKTIARNLVELLLPYFITEEYSCPTIILMEEDESERITLNEYLSSKEAVIKELPLLESEFSLQGSERPQEFKVRLFKIFSPGSKVSKISLVADKREVETAFLHRYIPEFEDEFFEPSSNPESPGRNYIIKVYVFGKYLDDNVSIERGGFNFRRDREENNELYADICQTEIEREAAKLANTAFSGEVASRLERKKAIIQEYVEQQAPWHRETLKNVDLNEFSMHPKPEEMEEILHREQFKTETKLRVQVRNILDKEEPSDQGDEAARAVAINISEKSKSELIHYVALRKYLLDLLARKLDYRDDGKYHTEGAVHDIIFPRKKDTDRIPYEGHNLWILDERLSFTNYVSSDIPFDGGNTDRGDVIVYGHRIAMRGDNTATNPITIFEFKRPGRDDFADPSSTEDPIAQIVRYANRLRDKRFKTPPGRPMEVSENTPFYGYVVCDFTPKVEEWLEREKSFTPMPDRKGWFSYQVGPKIYIEVLSWDKVLNDAILRNKIFFHKLGI</sequence>
<dbReference type="Gene3D" id="3.30.565.10">
    <property type="entry name" value="Histidine kinase-like ATPase, C-terminal domain"/>
    <property type="match status" value="1"/>
</dbReference>
<evidence type="ECO:0008006" key="3">
    <source>
        <dbReference type="Google" id="ProtNLM"/>
    </source>
</evidence>
<organism evidence="1 2">
    <name type="scientific">Zoogloea oryzae</name>
    <dbReference type="NCBI Taxonomy" id="310767"/>
    <lineage>
        <taxon>Bacteria</taxon>
        <taxon>Pseudomonadati</taxon>
        <taxon>Pseudomonadota</taxon>
        <taxon>Betaproteobacteria</taxon>
        <taxon>Rhodocyclales</taxon>
        <taxon>Zoogloeaceae</taxon>
        <taxon>Zoogloea</taxon>
    </lineage>
</organism>
<reference evidence="2" key="1">
    <citation type="journal article" date="2019" name="Int. J. Syst. Evol. Microbiol.">
        <title>The Global Catalogue of Microorganisms (GCM) 10K type strain sequencing project: providing services to taxonomists for standard genome sequencing and annotation.</title>
        <authorList>
            <consortium name="The Broad Institute Genomics Platform"/>
            <consortium name="The Broad Institute Genome Sequencing Center for Infectious Disease"/>
            <person name="Wu L."/>
            <person name="Ma J."/>
        </authorList>
    </citation>
    <scope>NUCLEOTIDE SEQUENCE [LARGE SCALE GENOMIC DNA]</scope>
    <source>
        <strain evidence="2">NBRC 102407</strain>
    </source>
</reference>
<evidence type="ECO:0000313" key="1">
    <source>
        <dbReference type="EMBL" id="GLT22121.1"/>
    </source>
</evidence>
<gene>
    <name evidence="1" type="ORF">GCM10007933_15790</name>
</gene>
<comment type="caution">
    <text evidence="1">The sequence shown here is derived from an EMBL/GenBank/DDBJ whole genome shotgun (WGS) entry which is preliminary data.</text>
</comment>
<dbReference type="InterPro" id="IPR036890">
    <property type="entry name" value="HATPase_C_sf"/>
</dbReference>
<dbReference type="Proteomes" id="UP001157167">
    <property type="component" value="Unassembled WGS sequence"/>
</dbReference>
<evidence type="ECO:0000313" key="2">
    <source>
        <dbReference type="Proteomes" id="UP001157167"/>
    </source>
</evidence>
<protein>
    <recommendedName>
        <fullName evidence="3">ATP-binding protein</fullName>
    </recommendedName>
</protein>